<dbReference type="SUPFAM" id="SSF53474">
    <property type="entry name" value="alpha/beta-Hydrolases"/>
    <property type="match status" value="1"/>
</dbReference>
<comment type="caution">
    <text evidence="3">The sequence shown here is derived from an EMBL/GenBank/DDBJ whole genome shotgun (WGS) entry which is preliminary data.</text>
</comment>
<evidence type="ECO:0000313" key="3">
    <source>
        <dbReference type="EMBL" id="MBY3064784.1"/>
    </source>
</evidence>
<name>A0AB35FDQ0_9HYPH</name>
<dbReference type="InterPro" id="IPR050266">
    <property type="entry name" value="AB_hydrolase_sf"/>
</dbReference>
<organism evidence="3 4">
    <name type="scientific">Rhizobium laguerreae</name>
    <dbReference type="NCBI Taxonomy" id="1076926"/>
    <lineage>
        <taxon>Bacteria</taxon>
        <taxon>Pseudomonadati</taxon>
        <taxon>Pseudomonadota</taxon>
        <taxon>Alphaproteobacteria</taxon>
        <taxon>Hyphomicrobiales</taxon>
        <taxon>Rhizobiaceae</taxon>
        <taxon>Rhizobium/Agrobacterium group</taxon>
        <taxon>Rhizobium</taxon>
    </lineage>
</organism>
<dbReference type="RefSeq" id="WP_221979411.1">
    <property type="nucleotide sequence ID" value="NZ_JAAXQQ010000004.1"/>
</dbReference>
<keyword evidence="1 3" id="KW-0378">Hydrolase</keyword>
<dbReference type="InterPro" id="IPR029058">
    <property type="entry name" value="AB_hydrolase_fold"/>
</dbReference>
<dbReference type="EMBL" id="JAAXQQ010000004">
    <property type="protein sequence ID" value="MBY3064784.1"/>
    <property type="molecule type" value="Genomic_DNA"/>
</dbReference>
<dbReference type="PANTHER" id="PTHR43798:SF31">
    <property type="entry name" value="AB HYDROLASE SUPERFAMILY PROTEIN YCLE"/>
    <property type="match status" value="1"/>
</dbReference>
<dbReference type="InterPro" id="IPR000073">
    <property type="entry name" value="AB_hydrolase_1"/>
</dbReference>
<evidence type="ECO:0000259" key="2">
    <source>
        <dbReference type="Pfam" id="PF00561"/>
    </source>
</evidence>
<dbReference type="GO" id="GO:0016020">
    <property type="term" value="C:membrane"/>
    <property type="evidence" value="ECO:0007669"/>
    <property type="project" value="TreeGrafter"/>
</dbReference>
<accession>A0AB35FDQ0</accession>
<reference evidence="3" key="1">
    <citation type="submission" date="2020-04" db="EMBL/GenBank/DDBJ databases">
        <title>Global-level population genomics supports evidence of horizontal gene transfer on evolution of Rhizobia in Lentils.</title>
        <authorList>
            <person name="Gai Y."/>
            <person name="Cook D."/>
            <person name="Riely B."/>
        </authorList>
    </citation>
    <scope>NUCLEOTIDE SEQUENCE</scope>
    <source>
        <strain evidence="3">TLR9</strain>
    </source>
</reference>
<dbReference type="Gene3D" id="3.40.50.1820">
    <property type="entry name" value="alpha/beta hydrolase"/>
    <property type="match status" value="1"/>
</dbReference>
<dbReference type="GO" id="GO:0016787">
    <property type="term" value="F:hydrolase activity"/>
    <property type="evidence" value="ECO:0007669"/>
    <property type="project" value="UniProtKB-KW"/>
</dbReference>
<proteinExistence type="predicted"/>
<evidence type="ECO:0000256" key="1">
    <source>
        <dbReference type="ARBA" id="ARBA00022801"/>
    </source>
</evidence>
<feature type="domain" description="AB hydrolase-1" evidence="2">
    <location>
        <begin position="17"/>
        <end position="242"/>
    </location>
</feature>
<gene>
    <name evidence="3" type="ORF">HFO74_15315</name>
</gene>
<dbReference type="Proteomes" id="UP000758022">
    <property type="component" value="Unassembled WGS sequence"/>
</dbReference>
<dbReference type="PANTHER" id="PTHR43798">
    <property type="entry name" value="MONOACYLGLYCEROL LIPASE"/>
    <property type="match status" value="1"/>
</dbReference>
<dbReference type="PRINTS" id="PR00111">
    <property type="entry name" value="ABHYDROLASE"/>
</dbReference>
<evidence type="ECO:0000313" key="4">
    <source>
        <dbReference type="Proteomes" id="UP000758022"/>
    </source>
</evidence>
<sequence>MNVGSARVAYRVVGMGPAVLLVNGTGGGDGHWGDLIERLARSRTVVTLDYSGAGETTDDGAPLDLLTLARQVSAVAEAISAPFFDLVGHSLGAAIATVLAAEQPEMVRTLTLVAGFLTADDPRLKLTFQLWRRLIATDREGFIQVLALTTLSDRFFTSPLAAHLDALAQGILNGTNWEGLARQVELDLRVDIREVASRVRCPTLVVGCAHDQIVSHTHDLCDLIPGATFSEIHAGHQAYFEASEEFAAKFVAFSNGPHPQSPLSSTAF</sequence>
<dbReference type="Pfam" id="PF00561">
    <property type="entry name" value="Abhydrolase_1"/>
    <property type="match status" value="1"/>
</dbReference>
<dbReference type="AlphaFoldDB" id="A0AB35FDQ0"/>
<protein>
    <submittedName>
        <fullName evidence="3">Alpha/beta hydrolase</fullName>
    </submittedName>
</protein>